<reference evidence="2" key="3">
    <citation type="submission" date="2018-07" db="EMBL/GenBank/DDBJ databases">
        <title>WGS assembly of Glycine max.</title>
        <authorList>
            <person name="Schmutz J."/>
            <person name="Cannon S."/>
            <person name="Schlueter J."/>
            <person name="Ma J."/>
            <person name="Mitros T."/>
            <person name="Nelson W."/>
            <person name="Hyten D."/>
            <person name="Song Q."/>
            <person name="Thelen J."/>
            <person name="Cheng J."/>
            <person name="Xu D."/>
            <person name="Hellsten U."/>
            <person name="May G."/>
            <person name="Yu Y."/>
            <person name="Sakurai T."/>
            <person name="Umezawa T."/>
            <person name="Bhattacharyya M."/>
            <person name="Sandhu D."/>
            <person name="Valliyodan B."/>
            <person name="Lindquist E."/>
            <person name="Peto M."/>
            <person name="Grant D."/>
            <person name="Shu S."/>
            <person name="Goodstein D."/>
            <person name="Barry K."/>
            <person name="Futrell-Griggs M."/>
            <person name="Abernathy B."/>
            <person name="Du J."/>
            <person name="Tian Z."/>
            <person name="Zhu L."/>
            <person name="Gill N."/>
            <person name="Joshi T."/>
            <person name="Libault M."/>
            <person name="Sethuraman A."/>
            <person name="Zhang X."/>
            <person name="Shinozaki K."/>
            <person name="Nguyen H."/>
            <person name="Wing R."/>
            <person name="Cregan P."/>
            <person name="Specht J."/>
            <person name="Grimwood J."/>
            <person name="Rokhsar D."/>
            <person name="Stacey G."/>
            <person name="Shoemaker R."/>
            <person name="Jackson S."/>
        </authorList>
    </citation>
    <scope>NUCLEOTIDE SEQUENCE</scope>
    <source>
        <tissue evidence="2">Callus</tissue>
    </source>
</reference>
<proteinExistence type="predicted"/>
<dbReference type="HOGENOM" id="CLU_119758_1_0_1"/>
<name>I1JVB3_SOYBN</name>
<dbReference type="PANTHER" id="PTHR34046">
    <property type="entry name" value="OS06G0218800 PROTEIN"/>
    <property type="match status" value="1"/>
</dbReference>
<accession>I1JVB3</accession>
<dbReference type="Proteomes" id="UP000008827">
    <property type="component" value="Chromosome 4"/>
</dbReference>
<sequence length="199" mass="21577">MTHIPNDNVAFNIIMASLRIRPPSKDKDIIGRFMPNNGCCKKHPNHRQSPGVCSLCLRHKLSQLSSASMRKTTLISSCRSSSTSSSLSSYCSSSSSSCASPTLPFPFHKDSKSGSNSVSIFLLSAKHGGVLKTGSMSVLATRRRTKGGGGGDGDGDDRNKKKTGFWSKLLHPKTKSKRMDEIKGTKLVHSRSLIETRHS</sequence>
<evidence type="ECO:0000313" key="3">
    <source>
        <dbReference type="EnsemblPlants" id="KRH62304"/>
    </source>
</evidence>
<dbReference type="PaxDb" id="3847-GLYMA04G10730.1"/>
<dbReference type="Gramene" id="KRH62304">
    <property type="protein sequence ID" value="KRH62304"/>
    <property type="gene ID" value="GLYMA_04G099200"/>
</dbReference>
<keyword evidence="4" id="KW-1185">Reference proteome</keyword>
<organism evidence="3">
    <name type="scientific">Glycine max</name>
    <name type="common">Soybean</name>
    <name type="synonym">Glycine hispida</name>
    <dbReference type="NCBI Taxonomy" id="3847"/>
    <lineage>
        <taxon>Eukaryota</taxon>
        <taxon>Viridiplantae</taxon>
        <taxon>Streptophyta</taxon>
        <taxon>Embryophyta</taxon>
        <taxon>Tracheophyta</taxon>
        <taxon>Spermatophyta</taxon>
        <taxon>Magnoliopsida</taxon>
        <taxon>eudicotyledons</taxon>
        <taxon>Gunneridae</taxon>
        <taxon>Pentapetalae</taxon>
        <taxon>rosids</taxon>
        <taxon>fabids</taxon>
        <taxon>Fabales</taxon>
        <taxon>Fabaceae</taxon>
        <taxon>Papilionoideae</taxon>
        <taxon>50 kb inversion clade</taxon>
        <taxon>NPAAA clade</taxon>
        <taxon>indigoferoid/millettioid clade</taxon>
        <taxon>Phaseoleae</taxon>
        <taxon>Glycine</taxon>
        <taxon>Glycine subgen. Soja</taxon>
    </lineage>
</organism>
<dbReference type="OMA" id="PNEVCKR"/>
<dbReference type="RefSeq" id="XP_003522783.2">
    <property type="nucleotide sequence ID" value="XM_003522735.5"/>
</dbReference>
<dbReference type="GeneID" id="100808609"/>
<feature type="region of interest" description="Disordered" evidence="1">
    <location>
        <begin position="141"/>
        <end position="180"/>
    </location>
</feature>
<dbReference type="AlphaFoldDB" id="I1JVB3"/>
<dbReference type="OrthoDB" id="688136at2759"/>
<protein>
    <submittedName>
        <fullName evidence="2 3">Uncharacterized protein</fullName>
    </submittedName>
</protein>
<gene>
    <name evidence="3" type="primary">LOC100808609</name>
    <name evidence="2" type="ORF">GLYMA_04G099200</name>
</gene>
<dbReference type="EMBL" id="CM000837">
    <property type="protein sequence ID" value="KRH62304.1"/>
    <property type="molecule type" value="Genomic_DNA"/>
</dbReference>
<dbReference type="KEGG" id="gmx:100808609"/>
<dbReference type="FunCoup" id="I1JVB3">
    <property type="interactions" value="6"/>
</dbReference>
<evidence type="ECO:0000313" key="2">
    <source>
        <dbReference type="EMBL" id="KRH62304.1"/>
    </source>
</evidence>
<evidence type="ECO:0000313" key="4">
    <source>
        <dbReference type="Proteomes" id="UP000008827"/>
    </source>
</evidence>
<dbReference type="eggNOG" id="ENOG502S21T">
    <property type="taxonomic scope" value="Eukaryota"/>
</dbReference>
<dbReference type="EnsemblPlants" id="KRH62304">
    <property type="protein sequence ID" value="KRH62304"/>
    <property type="gene ID" value="GLYMA_04G099200"/>
</dbReference>
<dbReference type="PANTHER" id="PTHR34046:SF7">
    <property type="entry name" value="DUF740 FAMILY PROTEIN"/>
    <property type="match status" value="1"/>
</dbReference>
<evidence type="ECO:0000256" key="1">
    <source>
        <dbReference type="SAM" id="MobiDB-lite"/>
    </source>
</evidence>
<reference evidence="2 3" key="1">
    <citation type="journal article" date="2010" name="Nature">
        <title>Genome sequence of the palaeopolyploid soybean.</title>
        <authorList>
            <person name="Schmutz J."/>
            <person name="Cannon S.B."/>
            <person name="Schlueter J."/>
            <person name="Ma J."/>
            <person name="Mitros T."/>
            <person name="Nelson W."/>
            <person name="Hyten D.L."/>
            <person name="Song Q."/>
            <person name="Thelen J.J."/>
            <person name="Cheng J."/>
            <person name="Xu D."/>
            <person name="Hellsten U."/>
            <person name="May G.D."/>
            <person name="Yu Y."/>
            <person name="Sakurai T."/>
            <person name="Umezawa T."/>
            <person name="Bhattacharyya M.K."/>
            <person name="Sandhu D."/>
            <person name="Valliyodan B."/>
            <person name="Lindquist E."/>
            <person name="Peto M."/>
            <person name="Grant D."/>
            <person name="Shu S."/>
            <person name="Goodstein D."/>
            <person name="Barry K."/>
            <person name="Futrell-Griggs M."/>
            <person name="Abernathy B."/>
            <person name="Du J."/>
            <person name="Tian Z."/>
            <person name="Zhu L."/>
            <person name="Gill N."/>
            <person name="Joshi T."/>
            <person name="Libault M."/>
            <person name="Sethuraman A."/>
            <person name="Zhang X.-C."/>
            <person name="Shinozaki K."/>
            <person name="Nguyen H.T."/>
            <person name="Wing R.A."/>
            <person name="Cregan P."/>
            <person name="Specht J."/>
            <person name="Grimwood J."/>
            <person name="Rokhsar D."/>
            <person name="Stacey G."/>
            <person name="Shoemaker R.C."/>
            <person name="Jackson S.A."/>
        </authorList>
    </citation>
    <scope>NUCLEOTIDE SEQUENCE [LARGE SCALE GENOMIC DNA]</scope>
    <source>
        <strain evidence="3">cv. Williams 82</strain>
        <tissue evidence="2">Callus</tissue>
    </source>
</reference>
<reference evidence="3" key="2">
    <citation type="submission" date="2018-02" db="UniProtKB">
        <authorList>
            <consortium name="EnsemblPlants"/>
        </authorList>
    </citation>
    <scope>IDENTIFICATION</scope>
    <source>
        <strain evidence="3">Williams 82</strain>
    </source>
</reference>